<comment type="caution">
    <text evidence="2">The sequence shown here is derived from an EMBL/GenBank/DDBJ whole genome shotgun (WGS) entry which is preliminary data.</text>
</comment>
<name>A0A699XA37_TANCI</name>
<proteinExistence type="predicted"/>
<organism evidence="2">
    <name type="scientific">Tanacetum cinerariifolium</name>
    <name type="common">Dalmatian daisy</name>
    <name type="synonym">Chrysanthemum cinerariifolium</name>
    <dbReference type="NCBI Taxonomy" id="118510"/>
    <lineage>
        <taxon>Eukaryota</taxon>
        <taxon>Viridiplantae</taxon>
        <taxon>Streptophyta</taxon>
        <taxon>Embryophyta</taxon>
        <taxon>Tracheophyta</taxon>
        <taxon>Spermatophyta</taxon>
        <taxon>Magnoliopsida</taxon>
        <taxon>eudicotyledons</taxon>
        <taxon>Gunneridae</taxon>
        <taxon>Pentapetalae</taxon>
        <taxon>asterids</taxon>
        <taxon>campanulids</taxon>
        <taxon>Asterales</taxon>
        <taxon>Asteraceae</taxon>
        <taxon>Asteroideae</taxon>
        <taxon>Anthemideae</taxon>
        <taxon>Anthemidinae</taxon>
        <taxon>Tanacetum</taxon>
    </lineage>
</organism>
<dbReference type="AlphaFoldDB" id="A0A699XA37"/>
<sequence length="101" mass="10384">DKIGFQAQEQLKQPGVGVGPDVLDGRVHLLGGPGLQAPVFVVEEDAAVLHRGRLAAESAGREIQAGLAVRCHVGPPVPGRHAQPARELKHAKGRAAPVAAG</sequence>
<evidence type="ECO:0000313" key="2">
    <source>
        <dbReference type="EMBL" id="GFD53681.1"/>
    </source>
</evidence>
<feature type="non-terminal residue" evidence="2">
    <location>
        <position position="1"/>
    </location>
</feature>
<protein>
    <submittedName>
        <fullName evidence="2">Uncharacterized protein</fullName>
    </submittedName>
</protein>
<dbReference type="EMBL" id="BKCJ011797241">
    <property type="protein sequence ID" value="GFD53681.1"/>
    <property type="molecule type" value="Genomic_DNA"/>
</dbReference>
<reference evidence="2" key="1">
    <citation type="journal article" date="2019" name="Sci. Rep.">
        <title>Draft genome of Tanacetum cinerariifolium, the natural source of mosquito coil.</title>
        <authorList>
            <person name="Yamashiro T."/>
            <person name="Shiraishi A."/>
            <person name="Satake H."/>
            <person name="Nakayama K."/>
        </authorList>
    </citation>
    <scope>NUCLEOTIDE SEQUENCE</scope>
</reference>
<evidence type="ECO:0000256" key="1">
    <source>
        <dbReference type="SAM" id="MobiDB-lite"/>
    </source>
</evidence>
<feature type="region of interest" description="Disordered" evidence="1">
    <location>
        <begin position="74"/>
        <end position="101"/>
    </location>
</feature>
<accession>A0A699XA37</accession>
<feature type="non-terminal residue" evidence="2">
    <location>
        <position position="101"/>
    </location>
</feature>
<gene>
    <name evidence="2" type="ORF">Tci_925650</name>
</gene>